<organism evidence="1">
    <name type="scientific">Lepeophtheirus salmonis</name>
    <name type="common">Salmon louse</name>
    <name type="synonym">Caligus salmonis</name>
    <dbReference type="NCBI Taxonomy" id="72036"/>
    <lineage>
        <taxon>Eukaryota</taxon>
        <taxon>Metazoa</taxon>
        <taxon>Ecdysozoa</taxon>
        <taxon>Arthropoda</taxon>
        <taxon>Crustacea</taxon>
        <taxon>Multicrustacea</taxon>
        <taxon>Hexanauplia</taxon>
        <taxon>Copepoda</taxon>
        <taxon>Siphonostomatoida</taxon>
        <taxon>Caligidae</taxon>
        <taxon>Lepeophtheirus</taxon>
    </lineage>
</organism>
<sequence length="89" mass="9826">MALIKVLTLPSEVMCDTTFLSINTPEWYILNEISVSNLMLAITWGPNFSSWDSFKRATLGFVMKMKSDGSVSLANLSTSSSTELILLNC</sequence>
<name>A0A0K2VGV2_LEPSM</name>
<proteinExistence type="predicted"/>
<dbReference type="AlphaFoldDB" id="A0A0K2VGV2"/>
<reference evidence="1" key="1">
    <citation type="submission" date="2014-05" db="EMBL/GenBank/DDBJ databases">
        <authorList>
            <person name="Chronopoulou M."/>
        </authorList>
    </citation>
    <scope>NUCLEOTIDE SEQUENCE</scope>
    <source>
        <tissue evidence="1">Whole organism</tissue>
    </source>
</reference>
<dbReference type="EMBL" id="HACA01031830">
    <property type="protein sequence ID" value="CDW49191.1"/>
    <property type="molecule type" value="Transcribed_RNA"/>
</dbReference>
<accession>A0A0K2VGV2</accession>
<protein>
    <submittedName>
        <fullName evidence="1">Uncharacterized protein</fullName>
    </submittedName>
</protein>
<evidence type="ECO:0000313" key="1">
    <source>
        <dbReference type="EMBL" id="CDW49191.1"/>
    </source>
</evidence>